<keyword evidence="5" id="KW-0378">Hydrolase</keyword>
<keyword evidence="4 8" id="KW-0479">Metal-binding</keyword>
<keyword evidence="3" id="KW-0645">Protease</keyword>
<feature type="binding site" evidence="8">
    <location>
        <position position="242"/>
    </location>
    <ligand>
        <name>Zn(2+)</name>
        <dbReference type="ChEBI" id="CHEBI:29105"/>
        <label>1</label>
    </ligand>
</feature>
<dbReference type="PANTHER" id="PTHR32481">
    <property type="entry name" value="AMINOPEPTIDASE"/>
    <property type="match status" value="1"/>
</dbReference>
<keyword evidence="2" id="KW-0031">Aminopeptidase</keyword>
<dbReference type="SUPFAM" id="SSF53187">
    <property type="entry name" value="Zn-dependent exopeptidases"/>
    <property type="match status" value="1"/>
</dbReference>
<accession>A0A9D1NSJ9</accession>
<dbReference type="GO" id="GO:0004177">
    <property type="term" value="F:aminopeptidase activity"/>
    <property type="evidence" value="ECO:0007669"/>
    <property type="project" value="UniProtKB-UniRule"/>
</dbReference>
<evidence type="ECO:0000256" key="5">
    <source>
        <dbReference type="ARBA" id="ARBA00022801"/>
    </source>
</evidence>
<dbReference type="AlphaFoldDB" id="A0A9D1NSJ9"/>
<dbReference type="Gene3D" id="2.40.30.40">
    <property type="entry name" value="Peptidase M42, domain 2"/>
    <property type="match status" value="1"/>
</dbReference>
<gene>
    <name evidence="9" type="ORF">IAA63_01245</name>
</gene>
<comment type="cofactor">
    <cofactor evidence="8">
        <name>a divalent metal cation</name>
        <dbReference type="ChEBI" id="CHEBI:60240"/>
    </cofactor>
    <text evidence="8">Binds 2 divalent metal cations per subunit.</text>
</comment>
<feature type="binding site" evidence="8">
    <location>
        <position position="71"/>
    </location>
    <ligand>
        <name>Zn(2+)</name>
        <dbReference type="ChEBI" id="CHEBI:29105"/>
        <label>1</label>
    </ligand>
</feature>
<dbReference type="InterPro" id="IPR051464">
    <property type="entry name" value="Peptidase_M42_aminopept"/>
</dbReference>
<evidence type="ECO:0000256" key="8">
    <source>
        <dbReference type="PIRSR" id="PIRSR001123-2"/>
    </source>
</evidence>
<evidence type="ECO:0000256" key="6">
    <source>
        <dbReference type="PIRNR" id="PIRNR001123"/>
    </source>
</evidence>
<dbReference type="SUPFAM" id="SSF101821">
    <property type="entry name" value="Aminopeptidase/glucanase lid domain"/>
    <property type="match status" value="1"/>
</dbReference>
<evidence type="ECO:0000256" key="7">
    <source>
        <dbReference type="PIRSR" id="PIRSR001123-1"/>
    </source>
</evidence>
<sequence length="347" mass="38422">MEITFDREYVYQTIREIMDIDSPSGFAARAIDYVERWAGDLGLEFSRTNKGNGVVSMEGEDTSRTVGLCAHMDTLGLMVRSIKENGRLAFTRVGGPILPTLDSELCRVYTRTGEVYEGTIFSMSPAAHVYPDAGSRERTEETMEVILDEKVTSRADTEALGIQPGDYICFDPKTVITDRGFIKSRFLDDKLSVAILMGVLHHMVKNGIRPACNVKVLFSTYEEVGHGMSSFPEDIPELLCVDMGCVGKDLGCTEYQVSICAKDSSGPYDYEMTSRLIRLAKENGLGYAVDIYPQYSSDASAALRGGRDIRAALIGAGVFASHGYERSHYEGVENCMKLVYLYLTEKQ</sequence>
<reference evidence="9" key="1">
    <citation type="submission" date="2020-10" db="EMBL/GenBank/DDBJ databases">
        <authorList>
            <person name="Gilroy R."/>
        </authorList>
    </citation>
    <scope>NUCLEOTIDE SEQUENCE</scope>
    <source>
        <strain evidence="9">ChiBcec2-4451</strain>
    </source>
</reference>
<feature type="binding site" evidence="8">
    <location>
        <position position="188"/>
    </location>
    <ligand>
        <name>Zn(2+)</name>
        <dbReference type="ChEBI" id="CHEBI:29105"/>
        <label>1</label>
    </ligand>
</feature>
<comment type="similarity">
    <text evidence="1 6">Belongs to the peptidase M42 family.</text>
</comment>
<dbReference type="PIRSF" id="PIRSF001123">
    <property type="entry name" value="PepA_GA"/>
    <property type="match status" value="1"/>
</dbReference>
<dbReference type="CDD" id="cd05657">
    <property type="entry name" value="M42_glucanase_like"/>
    <property type="match status" value="1"/>
</dbReference>
<reference evidence="9" key="2">
    <citation type="journal article" date="2021" name="PeerJ">
        <title>Extensive microbial diversity within the chicken gut microbiome revealed by metagenomics and culture.</title>
        <authorList>
            <person name="Gilroy R."/>
            <person name="Ravi A."/>
            <person name="Getino M."/>
            <person name="Pursley I."/>
            <person name="Horton D.L."/>
            <person name="Alikhan N.F."/>
            <person name="Baker D."/>
            <person name="Gharbi K."/>
            <person name="Hall N."/>
            <person name="Watson M."/>
            <person name="Adriaenssens E.M."/>
            <person name="Foster-Nyarko E."/>
            <person name="Jarju S."/>
            <person name="Secka A."/>
            <person name="Antonio M."/>
            <person name="Oren A."/>
            <person name="Chaudhuri R.R."/>
            <person name="La Ragione R."/>
            <person name="Hildebrand F."/>
            <person name="Pallen M.J."/>
        </authorList>
    </citation>
    <scope>NUCLEOTIDE SEQUENCE</scope>
    <source>
        <strain evidence="9">ChiBcec2-4451</strain>
    </source>
</reference>
<organism evidence="9 10">
    <name type="scientific">Candidatus Pullilachnospira stercoravium</name>
    <dbReference type="NCBI Taxonomy" id="2840913"/>
    <lineage>
        <taxon>Bacteria</taxon>
        <taxon>Bacillati</taxon>
        <taxon>Bacillota</taxon>
        <taxon>Clostridia</taxon>
        <taxon>Lachnospirales</taxon>
        <taxon>Lachnospiraceae</taxon>
        <taxon>Lachnospiraceae incertae sedis</taxon>
        <taxon>Candidatus Pullilachnospira</taxon>
    </lineage>
</organism>
<feature type="binding site" evidence="8">
    <location>
        <position position="188"/>
    </location>
    <ligand>
        <name>Zn(2+)</name>
        <dbReference type="ChEBI" id="CHEBI:29105"/>
        <label>2</label>
    </ligand>
</feature>
<protein>
    <submittedName>
        <fullName evidence="9">M42 family metallopeptidase</fullName>
    </submittedName>
</protein>
<feature type="binding site" evidence="8">
    <location>
        <position position="223"/>
    </location>
    <ligand>
        <name>Zn(2+)</name>
        <dbReference type="ChEBI" id="CHEBI:29105"/>
        <label>2</label>
    </ligand>
</feature>
<evidence type="ECO:0000313" key="9">
    <source>
        <dbReference type="EMBL" id="HIV11752.1"/>
    </source>
</evidence>
<dbReference type="EMBL" id="DVON01000027">
    <property type="protein sequence ID" value="HIV11752.1"/>
    <property type="molecule type" value="Genomic_DNA"/>
</dbReference>
<dbReference type="GO" id="GO:0046872">
    <property type="term" value="F:metal ion binding"/>
    <property type="evidence" value="ECO:0007669"/>
    <property type="project" value="UniProtKB-UniRule"/>
</dbReference>
<dbReference type="PANTHER" id="PTHR32481:SF7">
    <property type="entry name" value="AMINOPEPTIDASE YHFE-RELATED"/>
    <property type="match status" value="1"/>
</dbReference>
<feature type="active site" description="Proton acceptor" evidence="7">
    <location>
        <position position="222"/>
    </location>
</feature>
<dbReference type="GO" id="GO:0006508">
    <property type="term" value="P:proteolysis"/>
    <property type="evidence" value="ECO:0007669"/>
    <property type="project" value="UniProtKB-KW"/>
</dbReference>
<evidence type="ECO:0000313" key="10">
    <source>
        <dbReference type="Proteomes" id="UP000886723"/>
    </source>
</evidence>
<proteinExistence type="inferred from homology"/>
<evidence type="ECO:0000256" key="4">
    <source>
        <dbReference type="ARBA" id="ARBA00022723"/>
    </source>
</evidence>
<name>A0A9D1NSJ9_9FIRM</name>
<comment type="caution">
    <text evidence="9">The sequence shown here is derived from an EMBL/GenBank/DDBJ whole genome shotgun (WGS) entry which is preliminary data.</text>
</comment>
<dbReference type="Pfam" id="PF05343">
    <property type="entry name" value="Peptidase_M42"/>
    <property type="match status" value="1"/>
</dbReference>
<dbReference type="Proteomes" id="UP000886723">
    <property type="component" value="Unassembled WGS sequence"/>
</dbReference>
<evidence type="ECO:0000256" key="1">
    <source>
        <dbReference type="ARBA" id="ARBA00006272"/>
    </source>
</evidence>
<dbReference type="InterPro" id="IPR023367">
    <property type="entry name" value="Peptidase_M42_dom2"/>
</dbReference>
<evidence type="ECO:0000256" key="2">
    <source>
        <dbReference type="ARBA" id="ARBA00022438"/>
    </source>
</evidence>
<evidence type="ECO:0000256" key="3">
    <source>
        <dbReference type="ARBA" id="ARBA00022670"/>
    </source>
</evidence>
<dbReference type="InterPro" id="IPR008007">
    <property type="entry name" value="Peptidase_M42"/>
</dbReference>
<dbReference type="Gene3D" id="3.40.630.10">
    <property type="entry name" value="Zn peptidases"/>
    <property type="match status" value="1"/>
</dbReference>